<dbReference type="Pfam" id="PF00171">
    <property type="entry name" value="Aldedh"/>
    <property type="match status" value="1"/>
</dbReference>
<dbReference type="PROSITE" id="PS00070">
    <property type="entry name" value="ALDEHYDE_DEHYDR_CYS"/>
    <property type="match status" value="1"/>
</dbReference>
<dbReference type="InterPro" id="IPR016162">
    <property type="entry name" value="Ald_DH_N"/>
</dbReference>
<evidence type="ECO:0000313" key="6">
    <source>
        <dbReference type="Proteomes" id="UP001530315"/>
    </source>
</evidence>
<proteinExistence type="inferred from homology"/>
<name>A0ABD3PG73_9STRA</name>
<comment type="caution">
    <text evidence="5">The sequence shown here is derived from an EMBL/GenBank/DDBJ whole genome shotgun (WGS) entry which is preliminary data.</text>
</comment>
<dbReference type="InterPro" id="IPR016160">
    <property type="entry name" value="Ald_DH_CS_CYS"/>
</dbReference>
<feature type="active site" evidence="2">
    <location>
        <position position="237"/>
    </location>
</feature>
<accession>A0ABD3PG73</accession>
<evidence type="ECO:0000313" key="5">
    <source>
        <dbReference type="EMBL" id="KAL3786897.1"/>
    </source>
</evidence>
<dbReference type="InterPro" id="IPR016163">
    <property type="entry name" value="Ald_DH_C"/>
</dbReference>
<reference evidence="5 6" key="1">
    <citation type="submission" date="2024-10" db="EMBL/GenBank/DDBJ databases">
        <title>Updated reference genomes for cyclostephanoid diatoms.</title>
        <authorList>
            <person name="Roberts W.R."/>
            <person name="Alverson A.J."/>
        </authorList>
    </citation>
    <scope>NUCLEOTIDE SEQUENCE [LARGE SCALE GENOMIC DNA]</scope>
    <source>
        <strain evidence="5 6">AJA276-08</strain>
    </source>
</reference>
<dbReference type="Gene3D" id="3.40.605.10">
    <property type="entry name" value="Aldehyde Dehydrogenase, Chain A, domain 1"/>
    <property type="match status" value="1"/>
</dbReference>
<dbReference type="PANTHER" id="PTHR11699">
    <property type="entry name" value="ALDEHYDE DEHYDROGENASE-RELATED"/>
    <property type="match status" value="1"/>
</dbReference>
<sequence length="471" mass="49752">MVQGVKIVDGFILNNDPATGDPIDPPVAVTTPSELVDVIAKANAAQVAWGDLPLAERIALLRKGAAAVEPIAQELTEMITKEMGKISSEAKLEVKNAIELKGLWLDMIQEANEDVKLGDGEAESVIVRDPLGVVVVIAPWNFPAGEIPLLALPALGAGNTVIVKPSEVAPRTGALYVSALASALPDGVLQVVQGDGSVGEQLVSSDDVHMIAMTGSSATGKRIMEKSAKNLKRLVLELGGKDPMVVFADADLDKAAEDAVANSVFNAGQVCCAVERIYIEKSVKAEFEQKVVDLAKKQKVGIPTEEGVTMGPMVSQMQLEIVKNQVKDSIANGAKKLYESDVPEGGGNFFPVTVLTDLTQDMLIQKTETFGPVIAMSAFDGTEEDAVKLANDTEYGLASYVYTGDLVKASRVARKIKSGQVGINCYSLIAAQPKCPWIGHKGSGFGSHSGMDGFRSFSVPKSLVYTTSAPL</sequence>
<gene>
    <name evidence="5" type="ORF">ACHAW5_005915</name>
</gene>
<evidence type="ECO:0000259" key="4">
    <source>
        <dbReference type="Pfam" id="PF00171"/>
    </source>
</evidence>
<dbReference type="CDD" id="cd07078">
    <property type="entry name" value="ALDH"/>
    <property type="match status" value="1"/>
</dbReference>
<dbReference type="Gene3D" id="3.40.309.10">
    <property type="entry name" value="Aldehyde Dehydrogenase, Chain A, domain 2"/>
    <property type="match status" value="1"/>
</dbReference>
<dbReference type="InterPro" id="IPR015590">
    <property type="entry name" value="Aldehyde_DH_dom"/>
</dbReference>
<protein>
    <recommendedName>
        <fullName evidence="4">Aldehyde dehydrogenase domain-containing protein</fullName>
    </recommendedName>
</protein>
<keyword evidence="6" id="KW-1185">Reference proteome</keyword>
<evidence type="ECO:0000256" key="2">
    <source>
        <dbReference type="PROSITE-ProRule" id="PRU10007"/>
    </source>
</evidence>
<comment type="similarity">
    <text evidence="3">Belongs to the aldehyde dehydrogenase family.</text>
</comment>
<evidence type="ECO:0000256" key="3">
    <source>
        <dbReference type="RuleBase" id="RU003345"/>
    </source>
</evidence>
<dbReference type="SUPFAM" id="SSF53720">
    <property type="entry name" value="ALDH-like"/>
    <property type="match status" value="1"/>
</dbReference>
<organism evidence="5 6">
    <name type="scientific">Stephanodiscus triporus</name>
    <dbReference type="NCBI Taxonomy" id="2934178"/>
    <lineage>
        <taxon>Eukaryota</taxon>
        <taxon>Sar</taxon>
        <taxon>Stramenopiles</taxon>
        <taxon>Ochrophyta</taxon>
        <taxon>Bacillariophyta</taxon>
        <taxon>Coscinodiscophyceae</taxon>
        <taxon>Thalassiosirophycidae</taxon>
        <taxon>Stephanodiscales</taxon>
        <taxon>Stephanodiscaceae</taxon>
        <taxon>Stephanodiscus</taxon>
    </lineage>
</organism>
<dbReference type="FunFam" id="3.40.309.10:FF:000009">
    <property type="entry name" value="Aldehyde dehydrogenase A"/>
    <property type="match status" value="1"/>
</dbReference>
<evidence type="ECO:0000256" key="1">
    <source>
        <dbReference type="ARBA" id="ARBA00023002"/>
    </source>
</evidence>
<dbReference type="GO" id="GO:0016620">
    <property type="term" value="F:oxidoreductase activity, acting on the aldehyde or oxo group of donors, NAD or NADP as acceptor"/>
    <property type="evidence" value="ECO:0007669"/>
    <property type="project" value="UniProtKB-ARBA"/>
</dbReference>
<dbReference type="InterPro" id="IPR029510">
    <property type="entry name" value="Ald_DH_CS_GLU"/>
</dbReference>
<dbReference type="AlphaFoldDB" id="A0ABD3PG73"/>
<keyword evidence="1 3" id="KW-0560">Oxidoreductase</keyword>
<dbReference type="EMBL" id="JALLAZ020000806">
    <property type="protein sequence ID" value="KAL3786897.1"/>
    <property type="molecule type" value="Genomic_DNA"/>
</dbReference>
<dbReference type="Proteomes" id="UP001530315">
    <property type="component" value="Unassembled WGS sequence"/>
</dbReference>
<feature type="domain" description="Aldehyde dehydrogenase" evidence="4">
    <location>
        <begin position="15"/>
        <end position="462"/>
    </location>
</feature>
<dbReference type="InterPro" id="IPR016161">
    <property type="entry name" value="Ald_DH/histidinol_DH"/>
</dbReference>
<dbReference type="PROSITE" id="PS00687">
    <property type="entry name" value="ALDEHYDE_DEHYDR_GLU"/>
    <property type="match status" value="1"/>
</dbReference>